<dbReference type="SUPFAM" id="SSF141130">
    <property type="entry name" value="Acetamidase/Formamidase-like"/>
    <property type="match status" value="1"/>
</dbReference>
<reference evidence="1 2" key="1">
    <citation type="submission" date="2022-05" db="EMBL/GenBank/DDBJ databases">
        <title>Luteimonas sp. SX5, whole genome shotgun sequencing project.</title>
        <authorList>
            <person name="Zhao G."/>
            <person name="Shen L."/>
        </authorList>
    </citation>
    <scope>NUCLEOTIDE SEQUENCE [LARGE SCALE GENOMIC DNA]</scope>
    <source>
        <strain evidence="1 2">SX5</strain>
    </source>
</reference>
<sequence length="435" mass="46290">MREFIAGWLLLAAAAAQAQDHARESWVVAVDLWGNPVYQTLELAQDRGALTGTLDGDALRGMRDGNRIRFTVTDANRASATYIGNIEDDALTGTVDMPDTNDPKARASHAFRAQRIPARPPGPPRRHVYAPDSYSNEFSPHRKPVLTIWPKDSVHTTTLDSGGVDEKGITKALFGNPQTGPFFVAGAQPGDTLAIRIDRLRLNRGYADSLDGIVGRALGPGLAAKAGDLGKPVRWTLDRTRGVAYPAGAAGKLKQFSVPLRPMLGGLAVAPGFGSAPISTGDTGRFGGNMDFNEVIEGNTVYLPVMQPGALLYLGDAHAAQGDGETSQYGLETSMDVEFTVDLLRGKSIAMPRVESPTQWMVLGQAGSLDDALRAATGGMVQWLQQDYGLTLSECAQILGSAVQYQVANLAGRSVGVVAKLDKQRLAGLARMPAK</sequence>
<dbReference type="Pfam" id="PF03069">
    <property type="entry name" value="FmdA_AmdA"/>
    <property type="match status" value="1"/>
</dbReference>
<proteinExistence type="predicted"/>
<dbReference type="Gene3D" id="3.10.28.20">
    <property type="entry name" value="Acetamidase/Formamidase-like domains"/>
    <property type="match status" value="1"/>
</dbReference>
<comment type="caution">
    <text evidence="1">The sequence shown here is derived from an EMBL/GenBank/DDBJ whole genome shotgun (WGS) entry which is preliminary data.</text>
</comment>
<gene>
    <name evidence="1" type="ORF">M2650_13775</name>
</gene>
<dbReference type="InterPro" id="IPR004304">
    <property type="entry name" value="FmdA_AmdA"/>
</dbReference>
<organism evidence="1 2">
    <name type="scientific">Luteimonas galliterrae</name>
    <dbReference type="NCBI Taxonomy" id="2940486"/>
    <lineage>
        <taxon>Bacteria</taxon>
        <taxon>Pseudomonadati</taxon>
        <taxon>Pseudomonadota</taxon>
        <taxon>Gammaproteobacteria</taxon>
        <taxon>Lysobacterales</taxon>
        <taxon>Lysobacteraceae</taxon>
        <taxon>Luteimonas</taxon>
    </lineage>
</organism>
<dbReference type="Gene3D" id="2.60.120.580">
    <property type="entry name" value="Acetamidase/Formamidase-like domains"/>
    <property type="match status" value="1"/>
</dbReference>
<dbReference type="PANTHER" id="PTHR31891">
    <property type="entry name" value="FORMAMIDASE C869.04-RELATED"/>
    <property type="match status" value="1"/>
</dbReference>
<keyword evidence="2" id="KW-1185">Reference proteome</keyword>
<evidence type="ECO:0000313" key="2">
    <source>
        <dbReference type="Proteomes" id="UP001431217"/>
    </source>
</evidence>
<dbReference type="Proteomes" id="UP001431217">
    <property type="component" value="Unassembled WGS sequence"/>
</dbReference>
<evidence type="ECO:0000313" key="1">
    <source>
        <dbReference type="EMBL" id="MCL1635693.1"/>
    </source>
</evidence>
<protein>
    <submittedName>
        <fullName evidence="1">Acetamidase/formamidase family protein</fullName>
    </submittedName>
</protein>
<name>A0ABT0MLZ8_9GAMM</name>
<dbReference type="PANTHER" id="PTHR31891:SF1">
    <property type="entry name" value="FORMAMIDASE C869.04-RELATED"/>
    <property type="match status" value="1"/>
</dbReference>
<accession>A0ABT0MLZ8</accession>
<dbReference type="EMBL" id="JAMBEP010000003">
    <property type="protein sequence ID" value="MCL1635693.1"/>
    <property type="molecule type" value="Genomic_DNA"/>
</dbReference>